<evidence type="ECO:0000313" key="9">
    <source>
        <dbReference type="Proteomes" id="UP000244915"/>
    </source>
</evidence>
<evidence type="ECO:0000256" key="3">
    <source>
        <dbReference type="ARBA" id="ARBA00022723"/>
    </source>
</evidence>
<dbReference type="EMBL" id="CP022189">
    <property type="protein sequence ID" value="AWI84252.1"/>
    <property type="molecule type" value="Genomic_DNA"/>
</dbReference>
<evidence type="ECO:0000256" key="2">
    <source>
        <dbReference type="ARBA" id="ARBA00022722"/>
    </source>
</evidence>
<dbReference type="Proteomes" id="UP000244915">
    <property type="component" value="Chromosome 1"/>
</dbReference>
<dbReference type="InterPro" id="IPR002036">
    <property type="entry name" value="YbeY"/>
</dbReference>
<evidence type="ECO:0000313" key="8">
    <source>
        <dbReference type="EMBL" id="AWI84252.1"/>
    </source>
</evidence>
<dbReference type="EC" id="3.1.-.-" evidence="7"/>
<comment type="function">
    <text evidence="7">Single strand-specific metallo-endoribonuclease involved in late-stage 70S ribosome quality control and in maturation of the 3' terminus of the 16S rRNA.</text>
</comment>
<dbReference type="GO" id="GO:0006364">
    <property type="term" value="P:rRNA processing"/>
    <property type="evidence" value="ECO:0007669"/>
    <property type="project" value="UniProtKB-UniRule"/>
</dbReference>
<gene>
    <name evidence="7 8" type="primary">ybeY</name>
    <name evidence="8" type="ORF">CEW88_11495</name>
</gene>
<feature type="binding site" evidence="7">
    <location>
        <position position="135"/>
    </location>
    <ligand>
        <name>Zn(2+)</name>
        <dbReference type="ChEBI" id="CHEBI:29105"/>
        <note>catalytic</note>
    </ligand>
</feature>
<evidence type="ECO:0000256" key="1">
    <source>
        <dbReference type="ARBA" id="ARBA00010875"/>
    </source>
</evidence>
<keyword evidence="6 7" id="KW-0862">Zinc</keyword>
<dbReference type="PANTHER" id="PTHR46986">
    <property type="entry name" value="ENDORIBONUCLEASE YBEY, CHLOROPLASTIC"/>
    <property type="match status" value="1"/>
</dbReference>
<sequence length="171" mass="18459">MAQLTDTIIEDDRWEEAGLEDLAETAARAALVHLGLDPEGFEIAVLACDDARIAELNAEFREKPIPTNVLSWPSEERGAAVEGQAPELPEAEDGPFATELGDLAIAFETCAREAQEAGKSLADHVTHLIVHGTLHLLGYDHLRDGDATLMENLETEILGKMGVADPYSSDL</sequence>
<dbReference type="GO" id="GO:0004222">
    <property type="term" value="F:metalloendopeptidase activity"/>
    <property type="evidence" value="ECO:0007669"/>
    <property type="project" value="InterPro"/>
</dbReference>
<dbReference type="GO" id="GO:0005737">
    <property type="term" value="C:cytoplasm"/>
    <property type="evidence" value="ECO:0007669"/>
    <property type="project" value="UniProtKB-SubCell"/>
</dbReference>
<dbReference type="PANTHER" id="PTHR46986:SF1">
    <property type="entry name" value="ENDORIBONUCLEASE YBEY, CHLOROPLASTIC"/>
    <property type="match status" value="1"/>
</dbReference>
<dbReference type="AlphaFoldDB" id="A0A2U8HEE5"/>
<keyword evidence="7" id="KW-0963">Cytoplasm</keyword>
<dbReference type="NCBIfam" id="TIGR00043">
    <property type="entry name" value="rRNA maturation RNase YbeY"/>
    <property type="match status" value="1"/>
</dbReference>
<dbReference type="HAMAP" id="MF_00009">
    <property type="entry name" value="Endoribonucl_YbeY"/>
    <property type="match status" value="1"/>
</dbReference>
<comment type="similarity">
    <text evidence="1 7">Belongs to the endoribonuclease YbeY family.</text>
</comment>
<keyword evidence="7" id="KW-0690">Ribosome biogenesis</keyword>
<dbReference type="KEGG" id="ypac:CEW88_11495"/>
<dbReference type="RefSeq" id="WP_108966926.1">
    <property type="nucleotide sequence ID" value="NZ_CP022189.1"/>
</dbReference>
<evidence type="ECO:0000256" key="6">
    <source>
        <dbReference type="ARBA" id="ARBA00022833"/>
    </source>
</evidence>
<feature type="binding site" evidence="7">
    <location>
        <position position="141"/>
    </location>
    <ligand>
        <name>Zn(2+)</name>
        <dbReference type="ChEBI" id="CHEBI:29105"/>
        <note>catalytic</note>
    </ligand>
</feature>
<keyword evidence="5 7" id="KW-0378">Hydrolase</keyword>
<evidence type="ECO:0000256" key="5">
    <source>
        <dbReference type="ARBA" id="ARBA00022801"/>
    </source>
</evidence>
<proteinExistence type="inferred from homology"/>
<evidence type="ECO:0000256" key="7">
    <source>
        <dbReference type="HAMAP-Rule" id="MF_00009"/>
    </source>
</evidence>
<dbReference type="PROSITE" id="PS01306">
    <property type="entry name" value="UPF0054"/>
    <property type="match status" value="1"/>
</dbReference>
<dbReference type="InterPro" id="IPR020549">
    <property type="entry name" value="YbeY_CS"/>
</dbReference>
<reference evidence="8 9" key="1">
    <citation type="submission" date="2017-06" db="EMBL/GenBank/DDBJ databases">
        <title>Yangia sp. YSBP01 complete genome sequence.</title>
        <authorList>
            <person name="Woo J.-H."/>
            <person name="Kim H.-S."/>
        </authorList>
    </citation>
    <scope>NUCLEOTIDE SEQUENCE [LARGE SCALE GENOMIC DNA]</scope>
    <source>
        <strain evidence="8 9">YSBP01</strain>
    </source>
</reference>
<evidence type="ECO:0000256" key="4">
    <source>
        <dbReference type="ARBA" id="ARBA00022759"/>
    </source>
</evidence>
<comment type="subcellular location">
    <subcellularLocation>
        <location evidence="7">Cytoplasm</location>
    </subcellularLocation>
</comment>
<dbReference type="GO" id="GO:0004521">
    <property type="term" value="F:RNA endonuclease activity"/>
    <property type="evidence" value="ECO:0007669"/>
    <property type="project" value="UniProtKB-UniRule"/>
</dbReference>
<name>A0A2U8HEE5_9RHOB</name>
<protein>
    <recommendedName>
        <fullName evidence="7">Endoribonuclease YbeY</fullName>
        <ecNumber evidence="7">3.1.-.-</ecNumber>
    </recommendedName>
</protein>
<dbReference type="OrthoDB" id="9807740at2"/>
<dbReference type="Gene3D" id="3.40.390.30">
    <property type="entry name" value="Metalloproteases ('zincins'), catalytic domain"/>
    <property type="match status" value="1"/>
</dbReference>
<dbReference type="InterPro" id="IPR023091">
    <property type="entry name" value="MetalPrtase_cat_dom_sf_prd"/>
</dbReference>
<keyword evidence="2 7" id="KW-0540">Nuclease</keyword>
<keyword evidence="3 7" id="KW-0479">Metal-binding</keyword>
<accession>A0A2U8HEE5</accession>
<dbReference type="Pfam" id="PF02130">
    <property type="entry name" value="YbeY"/>
    <property type="match status" value="1"/>
</dbReference>
<organism evidence="8 9">
    <name type="scientific">Alloyangia pacifica</name>
    <dbReference type="NCBI Taxonomy" id="311180"/>
    <lineage>
        <taxon>Bacteria</taxon>
        <taxon>Pseudomonadati</taxon>
        <taxon>Pseudomonadota</taxon>
        <taxon>Alphaproteobacteria</taxon>
        <taxon>Rhodobacterales</taxon>
        <taxon>Roseobacteraceae</taxon>
        <taxon>Alloyangia</taxon>
    </lineage>
</organism>
<keyword evidence="7" id="KW-0698">rRNA processing</keyword>
<dbReference type="SUPFAM" id="SSF55486">
    <property type="entry name" value="Metalloproteases ('zincins'), catalytic domain"/>
    <property type="match status" value="1"/>
</dbReference>
<keyword evidence="4 7" id="KW-0255">Endonuclease</keyword>
<feature type="binding site" evidence="7">
    <location>
        <position position="131"/>
    </location>
    <ligand>
        <name>Zn(2+)</name>
        <dbReference type="ChEBI" id="CHEBI:29105"/>
        <note>catalytic</note>
    </ligand>
</feature>
<comment type="cofactor">
    <cofactor evidence="7">
        <name>Zn(2+)</name>
        <dbReference type="ChEBI" id="CHEBI:29105"/>
    </cofactor>
    <text evidence="7">Binds 1 zinc ion.</text>
</comment>
<dbReference type="GO" id="GO:0008270">
    <property type="term" value="F:zinc ion binding"/>
    <property type="evidence" value="ECO:0007669"/>
    <property type="project" value="UniProtKB-UniRule"/>
</dbReference>